<sequence length="595" mass="65922">MFSITASALRNINTQSINPVSYLSLTSRKSLSFFYICGFLALSIVCTALKPQPVLSAETIFISYGPLDFSLPVSSLENFAKTGEIDRDLSFYARFLDEEGLANFREFLQRRLDVSPVVVSQLTYTQIGEQVLQKLGRVIRTERGLDGFHALRASLILAAADPEGMTMINIMRKFPTSGIRMSANQLIQLQRQFSTLFDYQKAAVLAVSQVAEKEVEANPQFPSPSNFVQRGKFSFSQRTLQLTRNRQSFTGTNSQHSFRVDLYIPEGLSQPAPVVVISHGLGSDPKAFAYLGEHLASHGFVAVLPQHIGSDAVMRQALLLGVARSSVDRMEFIDRPLDIKYTLDQLERLSQSELAGRINIQQVAVIGHSFGGYTALALAGAKLNQARIFQECNRNQINLNASFFLQCLAVNLPPVTEDLSDPRIKAAIALNPLTSVVFGPEGMSHIQVPTMILGGSADIITSVVEEQIQPFIWLKNPDKYLSVVIPSGHAAADQFDGTDQEPQPNTLGWLLSGRDPKLARDYVKGVSLVFMQAYLNGRSEYKDFLNAAFAQSVSREPLKINLIRSLTPEQLEKAYGRRPPIPIIPEPITVDNRRR</sequence>
<evidence type="ECO:0000313" key="6">
    <source>
        <dbReference type="Proteomes" id="UP000185860"/>
    </source>
</evidence>
<dbReference type="Gene3D" id="3.40.50.1820">
    <property type="entry name" value="alpha/beta hydrolase"/>
    <property type="match status" value="1"/>
</dbReference>
<dbReference type="PANTHER" id="PTHR10272">
    <property type="entry name" value="PLATELET-ACTIVATING FACTOR ACETYLHYDROLASE"/>
    <property type="match status" value="1"/>
</dbReference>
<dbReference type="Pfam" id="PF07224">
    <property type="entry name" value="Chlorophyllase"/>
    <property type="match status" value="1"/>
</dbReference>
<dbReference type="GO" id="GO:0016042">
    <property type="term" value="P:lipid catabolic process"/>
    <property type="evidence" value="ECO:0007669"/>
    <property type="project" value="UniProtKB-KW"/>
</dbReference>
<dbReference type="RefSeq" id="WP_073592067.1">
    <property type="nucleotide sequence ID" value="NZ_MRCE01000003.1"/>
</dbReference>
<keyword evidence="2" id="KW-0442">Lipid degradation</keyword>
<dbReference type="InterPro" id="IPR029058">
    <property type="entry name" value="AB_hydrolase_fold"/>
</dbReference>
<reference evidence="5 6" key="1">
    <citation type="submission" date="2016-11" db="EMBL/GenBank/DDBJ databases">
        <title>Draft Genome Sequences of Nine Cyanobacterial Strains from Diverse Habitats.</title>
        <authorList>
            <person name="Zhu T."/>
            <person name="Hou S."/>
            <person name="Lu X."/>
            <person name="Hess W.R."/>
        </authorList>
    </citation>
    <scope>NUCLEOTIDE SEQUENCE [LARGE SCALE GENOMIC DNA]</scope>
    <source>
        <strain evidence="5 6">IAM M-71</strain>
    </source>
</reference>
<dbReference type="PANTHER" id="PTHR10272:SF13">
    <property type="entry name" value="POLY(ETHYLENE TEREPHTHALATE) HYDROLASE"/>
    <property type="match status" value="1"/>
</dbReference>
<feature type="domain" description="DUF1400" evidence="4">
    <location>
        <begin position="56"/>
        <end position="180"/>
    </location>
</feature>
<keyword evidence="1" id="KW-0378">Hydrolase</keyword>
<dbReference type="GO" id="GO:0003847">
    <property type="term" value="F:1-alkyl-2-acetylglycerophosphocholine esterase activity"/>
    <property type="evidence" value="ECO:0007669"/>
    <property type="project" value="TreeGrafter"/>
</dbReference>
<gene>
    <name evidence="5" type="ORF">NIES2119_03390</name>
</gene>
<evidence type="ECO:0000256" key="3">
    <source>
        <dbReference type="ARBA" id="ARBA00023098"/>
    </source>
</evidence>
<proteinExistence type="predicted"/>
<keyword evidence="3" id="KW-0443">Lipid metabolism</keyword>
<evidence type="ECO:0000259" key="4">
    <source>
        <dbReference type="Pfam" id="PF07176"/>
    </source>
</evidence>
<comment type="caution">
    <text evidence="5">The sequence shown here is derived from an EMBL/GenBank/DDBJ whole genome shotgun (WGS) entry which is preliminary data.</text>
</comment>
<dbReference type="AlphaFoldDB" id="A0A1U7IRC5"/>
<dbReference type="InterPro" id="IPR010802">
    <property type="entry name" value="DUF1400"/>
</dbReference>
<dbReference type="SUPFAM" id="SSF53474">
    <property type="entry name" value="alpha/beta-Hydrolases"/>
    <property type="match status" value="1"/>
</dbReference>
<dbReference type="Proteomes" id="UP000185860">
    <property type="component" value="Unassembled WGS sequence"/>
</dbReference>
<dbReference type="InterPro" id="IPR017395">
    <property type="entry name" value="Chlorophyllase-like"/>
</dbReference>
<evidence type="ECO:0000256" key="1">
    <source>
        <dbReference type="ARBA" id="ARBA00022801"/>
    </source>
</evidence>
<evidence type="ECO:0000256" key="2">
    <source>
        <dbReference type="ARBA" id="ARBA00022963"/>
    </source>
</evidence>
<dbReference type="Pfam" id="PF07176">
    <property type="entry name" value="DUF1400"/>
    <property type="match status" value="1"/>
</dbReference>
<name>A0A1U7IRC5_9CYAN</name>
<protein>
    <recommendedName>
        <fullName evidence="4">DUF1400 domain-containing protein</fullName>
    </recommendedName>
</protein>
<dbReference type="OrthoDB" id="422423at2"/>
<evidence type="ECO:0000313" key="5">
    <source>
        <dbReference type="EMBL" id="OKH40004.1"/>
    </source>
</evidence>
<dbReference type="STRING" id="454136.NIES2119_03390"/>
<dbReference type="EMBL" id="MRCE01000003">
    <property type="protein sequence ID" value="OKH40004.1"/>
    <property type="molecule type" value="Genomic_DNA"/>
</dbReference>
<organism evidence="5 6">
    <name type="scientific">[Phormidium ambiguum] IAM M-71</name>
    <dbReference type="NCBI Taxonomy" id="454136"/>
    <lineage>
        <taxon>Bacteria</taxon>
        <taxon>Bacillati</taxon>
        <taxon>Cyanobacteriota</taxon>
        <taxon>Cyanophyceae</taxon>
        <taxon>Oscillatoriophycideae</taxon>
        <taxon>Aerosakkonematales</taxon>
        <taxon>Aerosakkonemataceae</taxon>
        <taxon>Floridanema</taxon>
    </lineage>
</organism>
<accession>A0A1U7IRC5</accession>